<dbReference type="SUPFAM" id="SSF89447">
    <property type="entry name" value="AbrB/MazE/MraZ-like"/>
    <property type="match status" value="1"/>
</dbReference>
<sequence length="81" mass="9037">MTTKINISKLGNSLTLQIPDEIAETLKLKVDDTVICTLENGKIVLEPVKKSLDYTLDELLAGEIETSEEVFWGKAEGEEVW</sequence>
<dbReference type="RefSeq" id="WP_413280655.1">
    <property type="nucleotide sequence ID" value="NZ_JBHFNT010000246.1"/>
</dbReference>
<dbReference type="InterPro" id="IPR007159">
    <property type="entry name" value="SpoVT-AbrB_dom"/>
</dbReference>
<evidence type="ECO:0000313" key="2">
    <source>
        <dbReference type="EMBL" id="MFB2838334.1"/>
    </source>
</evidence>
<name>A0ABV4WT96_9CYAN</name>
<dbReference type="PANTHER" id="PTHR40516:SF1">
    <property type="entry name" value="ANTITOXIN CHPS-RELATED"/>
    <property type="match status" value="1"/>
</dbReference>
<dbReference type="PANTHER" id="PTHR40516">
    <property type="entry name" value="ANTITOXIN CHPS-RELATED"/>
    <property type="match status" value="1"/>
</dbReference>
<accession>A0ABV4WT96</accession>
<protein>
    <submittedName>
        <fullName evidence="2">AbrB/MazE/SpoVT family DNA-binding domain-containing protein</fullName>
    </submittedName>
</protein>
<dbReference type="Proteomes" id="UP001576780">
    <property type="component" value="Unassembled WGS sequence"/>
</dbReference>
<dbReference type="EMBL" id="JBHFNT010000246">
    <property type="protein sequence ID" value="MFB2838334.1"/>
    <property type="molecule type" value="Genomic_DNA"/>
</dbReference>
<dbReference type="SMART" id="SM00966">
    <property type="entry name" value="SpoVT_AbrB"/>
    <property type="match status" value="1"/>
</dbReference>
<dbReference type="GO" id="GO:0003677">
    <property type="term" value="F:DNA binding"/>
    <property type="evidence" value="ECO:0007669"/>
    <property type="project" value="UniProtKB-KW"/>
</dbReference>
<keyword evidence="3" id="KW-1185">Reference proteome</keyword>
<proteinExistence type="predicted"/>
<gene>
    <name evidence="2" type="ORF">ACE1CA_27895</name>
</gene>
<feature type="domain" description="SpoVT-AbrB" evidence="1">
    <location>
        <begin position="8"/>
        <end position="53"/>
    </location>
</feature>
<dbReference type="Pfam" id="PF04014">
    <property type="entry name" value="MazE_antitoxin"/>
    <property type="match status" value="1"/>
</dbReference>
<evidence type="ECO:0000259" key="1">
    <source>
        <dbReference type="SMART" id="SM00966"/>
    </source>
</evidence>
<dbReference type="InterPro" id="IPR037914">
    <property type="entry name" value="SpoVT-AbrB_sf"/>
</dbReference>
<dbReference type="Gene3D" id="2.10.260.10">
    <property type="match status" value="1"/>
</dbReference>
<evidence type="ECO:0000313" key="3">
    <source>
        <dbReference type="Proteomes" id="UP001576780"/>
    </source>
</evidence>
<keyword evidence="2" id="KW-0238">DNA-binding</keyword>
<organism evidence="2 3">
    <name type="scientific">Floridaenema evergladense BLCC-F167</name>
    <dbReference type="NCBI Taxonomy" id="3153639"/>
    <lineage>
        <taxon>Bacteria</taxon>
        <taxon>Bacillati</taxon>
        <taxon>Cyanobacteriota</taxon>
        <taxon>Cyanophyceae</taxon>
        <taxon>Oscillatoriophycideae</taxon>
        <taxon>Aerosakkonematales</taxon>
        <taxon>Aerosakkonemataceae</taxon>
        <taxon>Floridanema</taxon>
        <taxon>Floridanema evergladense</taxon>
    </lineage>
</organism>
<dbReference type="InterPro" id="IPR039052">
    <property type="entry name" value="Antitox_PemI-like"/>
</dbReference>
<comment type="caution">
    <text evidence="2">The sequence shown here is derived from an EMBL/GenBank/DDBJ whole genome shotgun (WGS) entry which is preliminary data.</text>
</comment>
<reference evidence="2 3" key="1">
    <citation type="submission" date="2024-09" db="EMBL/GenBank/DDBJ databases">
        <title>Floridaenema gen nov. (Aerosakkonemataceae, Aerosakkonematales ord. nov., Cyanobacteria) from benthic tropical and subtropical fresh waters, with the description of four new species.</title>
        <authorList>
            <person name="Moretto J.A."/>
            <person name="Berthold D.E."/>
            <person name="Lefler F.W."/>
            <person name="Huang I.-S."/>
            <person name="Laughinghouse H. IV."/>
        </authorList>
    </citation>
    <scope>NUCLEOTIDE SEQUENCE [LARGE SCALE GENOMIC DNA]</scope>
    <source>
        <strain evidence="2 3">BLCC-F167</strain>
    </source>
</reference>